<dbReference type="PROSITE" id="PS50865">
    <property type="entry name" value="ZF_MYND_2"/>
    <property type="match status" value="1"/>
</dbReference>
<dbReference type="AlphaFoldDB" id="A0A0D2P0F0"/>
<proteinExistence type="predicted"/>
<accession>A0A0D2P0F0</accession>
<evidence type="ECO:0000256" key="2">
    <source>
        <dbReference type="ARBA" id="ARBA00022771"/>
    </source>
</evidence>
<evidence type="ECO:0000256" key="1">
    <source>
        <dbReference type="ARBA" id="ARBA00022723"/>
    </source>
</evidence>
<organism evidence="6 7">
    <name type="scientific">Hypholoma sublateritium (strain FD-334 SS-4)</name>
    <dbReference type="NCBI Taxonomy" id="945553"/>
    <lineage>
        <taxon>Eukaryota</taxon>
        <taxon>Fungi</taxon>
        <taxon>Dikarya</taxon>
        <taxon>Basidiomycota</taxon>
        <taxon>Agaricomycotina</taxon>
        <taxon>Agaricomycetes</taxon>
        <taxon>Agaricomycetidae</taxon>
        <taxon>Agaricales</taxon>
        <taxon>Agaricineae</taxon>
        <taxon>Strophariaceae</taxon>
        <taxon>Hypholoma</taxon>
    </lineage>
</organism>
<dbReference type="EMBL" id="KN817692">
    <property type="protein sequence ID" value="KJA14140.1"/>
    <property type="molecule type" value="Genomic_DNA"/>
</dbReference>
<evidence type="ECO:0000313" key="6">
    <source>
        <dbReference type="EMBL" id="KJA14140.1"/>
    </source>
</evidence>
<dbReference type="Pfam" id="PF01753">
    <property type="entry name" value="zf-MYND"/>
    <property type="match status" value="1"/>
</dbReference>
<keyword evidence="3" id="KW-0862">Zinc</keyword>
<sequence>MSMRDALDDFNLTFRAPSSKVTTDRNALSKCDYDPCKEQEHPRLPKFSVCASCRRRRYCSREHQAASWSTHKTECGTIQEYDLNAGIYASIGVLTQTQIVQNLLEDYSRLHESTYHQMVNNMYHREYDKLAADDVDLSRLTARISLKYNPDWDDNPAHAFSFEDLRIVEEDPLLKDPEIQRHIPPVLKRARYWLNTNRKNDPTFIEVLPCNYYVTDYKCPPAPWNVISANRSHYVGIYKPEAPFKVHPAWFDLLCKILAAGIVLRKVNVLEEKHAIWMPGTLKVRGEKWVWFPIPPKTEGMLPFCLPPVEHWARTYTIGTLFSNTDSDTPMELREETWQEV</sequence>
<keyword evidence="2 4" id="KW-0863">Zinc-finger</keyword>
<keyword evidence="7" id="KW-1185">Reference proteome</keyword>
<evidence type="ECO:0000256" key="4">
    <source>
        <dbReference type="PROSITE-ProRule" id="PRU00134"/>
    </source>
</evidence>
<dbReference type="GO" id="GO:0008270">
    <property type="term" value="F:zinc ion binding"/>
    <property type="evidence" value="ECO:0007669"/>
    <property type="project" value="UniProtKB-KW"/>
</dbReference>
<dbReference type="SUPFAM" id="SSF144232">
    <property type="entry name" value="HIT/MYND zinc finger-like"/>
    <property type="match status" value="1"/>
</dbReference>
<name>A0A0D2P0F0_HYPSF</name>
<dbReference type="InterPro" id="IPR002893">
    <property type="entry name" value="Znf_MYND"/>
</dbReference>
<evidence type="ECO:0000259" key="5">
    <source>
        <dbReference type="PROSITE" id="PS50865"/>
    </source>
</evidence>
<dbReference type="Gene3D" id="6.10.140.2220">
    <property type="match status" value="1"/>
</dbReference>
<keyword evidence="1" id="KW-0479">Metal-binding</keyword>
<evidence type="ECO:0000256" key="3">
    <source>
        <dbReference type="ARBA" id="ARBA00022833"/>
    </source>
</evidence>
<dbReference type="Proteomes" id="UP000054270">
    <property type="component" value="Unassembled WGS sequence"/>
</dbReference>
<reference evidence="7" key="1">
    <citation type="submission" date="2014-04" db="EMBL/GenBank/DDBJ databases">
        <title>Evolutionary Origins and Diversification of the Mycorrhizal Mutualists.</title>
        <authorList>
            <consortium name="DOE Joint Genome Institute"/>
            <consortium name="Mycorrhizal Genomics Consortium"/>
            <person name="Kohler A."/>
            <person name="Kuo A."/>
            <person name="Nagy L.G."/>
            <person name="Floudas D."/>
            <person name="Copeland A."/>
            <person name="Barry K.W."/>
            <person name="Cichocki N."/>
            <person name="Veneault-Fourrey C."/>
            <person name="LaButti K."/>
            <person name="Lindquist E.A."/>
            <person name="Lipzen A."/>
            <person name="Lundell T."/>
            <person name="Morin E."/>
            <person name="Murat C."/>
            <person name="Riley R."/>
            <person name="Ohm R."/>
            <person name="Sun H."/>
            <person name="Tunlid A."/>
            <person name="Henrissat B."/>
            <person name="Grigoriev I.V."/>
            <person name="Hibbett D.S."/>
            <person name="Martin F."/>
        </authorList>
    </citation>
    <scope>NUCLEOTIDE SEQUENCE [LARGE SCALE GENOMIC DNA]</scope>
    <source>
        <strain evidence="7">FD-334 SS-4</strain>
    </source>
</reference>
<gene>
    <name evidence="6" type="ORF">HYPSUDRAFT_92500</name>
</gene>
<protein>
    <recommendedName>
        <fullName evidence="5">MYND-type domain-containing protein</fullName>
    </recommendedName>
</protein>
<feature type="domain" description="MYND-type" evidence="5">
    <location>
        <begin position="36"/>
        <end position="75"/>
    </location>
</feature>
<evidence type="ECO:0000313" key="7">
    <source>
        <dbReference type="Proteomes" id="UP000054270"/>
    </source>
</evidence>